<dbReference type="GO" id="GO:0003941">
    <property type="term" value="F:L-serine ammonia-lyase activity"/>
    <property type="evidence" value="ECO:0007669"/>
    <property type="project" value="UniProtKB-ARBA"/>
</dbReference>
<dbReference type="InterPro" id="IPR036052">
    <property type="entry name" value="TrpB-like_PALP_sf"/>
</dbReference>
<comment type="similarity">
    <text evidence="5">Belongs to the bacterial ribosomal protein bL19 family.</text>
</comment>
<evidence type="ECO:0000256" key="9">
    <source>
        <dbReference type="ARBA" id="ARBA00022980"/>
    </source>
</evidence>
<evidence type="ECO:0000256" key="14">
    <source>
        <dbReference type="ARBA" id="ARBA00070760"/>
    </source>
</evidence>
<dbReference type="InterPro" id="IPR008991">
    <property type="entry name" value="Translation_prot_SH3-like_sf"/>
</dbReference>
<evidence type="ECO:0000259" key="16">
    <source>
        <dbReference type="Pfam" id="PF00291"/>
    </source>
</evidence>
<reference evidence="17 18" key="1">
    <citation type="submission" date="2020-09" db="EMBL/GenBank/DDBJ databases">
        <authorList>
            <person name="Ashkenazy H."/>
        </authorList>
    </citation>
    <scope>NUCLEOTIDE SEQUENCE [LARGE SCALE GENOMIC DNA]</scope>
    <source>
        <strain evidence="18">cv. Cdm-0</strain>
    </source>
</reference>
<evidence type="ECO:0000256" key="10">
    <source>
        <dbReference type="ARBA" id="ARBA00023239"/>
    </source>
</evidence>
<keyword evidence="8" id="KW-0663">Pyridoxal phosphate</keyword>
<dbReference type="PROSITE" id="PS00165">
    <property type="entry name" value="DEHYDRATASE_SER_THR"/>
    <property type="match status" value="1"/>
</dbReference>
<dbReference type="SUPFAM" id="SSF50104">
    <property type="entry name" value="Translation proteins SH3-like domain"/>
    <property type="match status" value="1"/>
</dbReference>
<dbReference type="GO" id="GO:0030378">
    <property type="term" value="F:serine racemase activity"/>
    <property type="evidence" value="ECO:0007669"/>
    <property type="project" value="UniProtKB-EC"/>
</dbReference>
<dbReference type="AlphaFoldDB" id="A0A7G2EXA8"/>
<evidence type="ECO:0000256" key="1">
    <source>
        <dbReference type="ARBA" id="ARBA00001913"/>
    </source>
</evidence>
<comment type="cofactor">
    <cofactor evidence="4">
        <name>Mg(2+)</name>
        <dbReference type="ChEBI" id="CHEBI:18420"/>
    </cofactor>
</comment>
<evidence type="ECO:0000256" key="6">
    <source>
        <dbReference type="ARBA" id="ARBA00010869"/>
    </source>
</evidence>
<dbReference type="GO" id="GO:0030170">
    <property type="term" value="F:pyridoxal phosphate binding"/>
    <property type="evidence" value="ECO:0007669"/>
    <property type="project" value="InterPro"/>
</dbReference>
<comment type="cofactor">
    <cofactor evidence="3">
        <name>Mn(2+)</name>
        <dbReference type="ChEBI" id="CHEBI:29035"/>
    </cofactor>
</comment>
<dbReference type="InterPro" id="IPR001926">
    <property type="entry name" value="TrpB-like_PALP"/>
</dbReference>
<evidence type="ECO:0000256" key="4">
    <source>
        <dbReference type="ARBA" id="ARBA00001946"/>
    </source>
</evidence>
<dbReference type="InterPro" id="IPR038657">
    <property type="entry name" value="Ribosomal_bL19_sf"/>
</dbReference>
<dbReference type="EC" id="5.1.1.18" evidence="13"/>
<dbReference type="EMBL" id="LR881469">
    <property type="protein sequence ID" value="CAD5327610.1"/>
    <property type="molecule type" value="Genomic_DNA"/>
</dbReference>
<evidence type="ECO:0000256" key="2">
    <source>
        <dbReference type="ARBA" id="ARBA00001933"/>
    </source>
</evidence>
<keyword evidence="10" id="KW-0456">Lyase</keyword>
<evidence type="ECO:0000256" key="15">
    <source>
        <dbReference type="ARBA" id="ARBA00081761"/>
    </source>
</evidence>
<dbReference type="GO" id="GO:0006412">
    <property type="term" value="P:translation"/>
    <property type="evidence" value="ECO:0007669"/>
    <property type="project" value="InterPro"/>
</dbReference>
<dbReference type="SUPFAM" id="SSF53686">
    <property type="entry name" value="Tryptophan synthase beta subunit-like PLP-dependent enzymes"/>
    <property type="match status" value="1"/>
</dbReference>
<protein>
    <recommendedName>
        <fullName evidence="14">Serine racemase</fullName>
        <ecNumber evidence="12">4.3.1.18</ecNumber>
        <ecNumber evidence="13">5.1.1.18</ecNumber>
    </recommendedName>
    <alternativeName>
        <fullName evidence="15">D-serine dehydratase</fullName>
    </alternativeName>
</protein>
<dbReference type="NCBIfam" id="TIGR01024">
    <property type="entry name" value="rplS_bact"/>
    <property type="match status" value="1"/>
</dbReference>
<dbReference type="GO" id="GO:0008721">
    <property type="term" value="F:D-serine ammonia-lyase activity"/>
    <property type="evidence" value="ECO:0007669"/>
    <property type="project" value="UniProtKB-EC"/>
</dbReference>
<evidence type="ECO:0000256" key="7">
    <source>
        <dbReference type="ARBA" id="ARBA00022842"/>
    </source>
</evidence>
<sequence length="590" mass="64419">MQSIRGSTRLLQRHRFSISNTLRFTSSSSCGSWSENESRKLGFDSCPSSRAATYLISSLKNAGFSSSAIPKQNFTYASRCFSTTGDSSVQGSPESDCVVPQRIKFKRLDKTAKHIMQIVDKEAVEEVRSLREIPEIKPGYIVQLKVEVPENKRRVSIVKGVVIARRNAGLNSTFRIRRLVAGVGVESMFPLYSPNLREIKVVDKKKVRRAKLYYLRDKLHNTTLSLSKCICPLEFCNFLKLGKLKFPILNPKLKFEKLEMEANREKYAADILSIKEAHDRIKPYIHRTPVLTSESLNSISGRSLFFKCECLQKGGAFKFRGACNAVLSLDAEQAAKGVVTHSSGNHAAALSLAAKIQGIPAYIVVPKGAPKCKVDNVIRYGGKVIWSEATMSSREEIASKVLQETGSVLIHPYNDGRIISGQGTIALELLEQIQEIDAIVVPISGGGLISGVALAAKSIKPSIRIIAAEPKGADDAAQSKVAGKIITLPVTNTIADGLRASLGDLTWPVVRDLVDDVVTLEECEIIEAMKMCYEILKVSVEPSGAIGLAAVLSNSFRNNPSCRDCKNIGIVLSGGNVDLGSLWDSFKSSK</sequence>
<evidence type="ECO:0000313" key="18">
    <source>
        <dbReference type="Proteomes" id="UP000516314"/>
    </source>
</evidence>
<dbReference type="PANTHER" id="PTHR43050:SF1">
    <property type="entry name" value="SERINE RACEMASE"/>
    <property type="match status" value="1"/>
</dbReference>
<dbReference type="PRINTS" id="PR00061">
    <property type="entry name" value="RIBOSOMALL19"/>
</dbReference>
<dbReference type="InterPro" id="IPR001857">
    <property type="entry name" value="Ribosomal_bL19"/>
</dbReference>
<dbReference type="GO" id="GO:0005840">
    <property type="term" value="C:ribosome"/>
    <property type="evidence" value="ECO:0007669"/>
    <property type="project" value="UniProtKB-KW"/>
</dbReference>
<dbReference type="Proteomes" id="UP000516314">
    <property type="component" value="Chromosome 4"/>
</dbReference>
<dbReference type="GO" id="GO:1990904">
    <property type="term" value="C:ribonucleoprotein complex"/>
    <property type="evidence" value="ECO:0007669"/>
    <property type="project" value="UniProtKB-KW"/>
</dbReference>
<dbReference type="FunFam" id="2.30.30.790:FF:000003">
    <property type="entry name" value="50S ribosomal protein L19, chloroplastic"/>
    <property type="match status" value="1"/>
</dbReference>
<dbReference type="InterPro" id="IPR000634">
    <property type="entry name" value="Ser/Thr_deHydtase_PyrdxlP-BS"/>
</dbReference>
<evidence type="ECO:0000256" key="5">
    <source>
        <dbReference type="ARBA" id="ARBA00005781"/>
    </source>
</evidence>
<evidence type="ECO:0000256" key="12">
    <source>
        <dbReference type="ARBA" id="ARBA00066349"/>
    </source>
</evidence>
<evidence type="ECO:0000256" key="13">
    <source>
        <dbReference type="ARBA" id="ARBA00066592"/>
    </source>
</evidence>
<keyword evidence="7" id="KW-0460">Magnesium</keyword>
<dbReference type="CDD" id="cd01562">
    <property type="entry name" value="Thr-dehyd"/>
    <property type="match status" value="1"/>
</dbReference>
<keyword evidence="9" id="KW-0689">Ribosomal protein</keyword>
<dbReference type="GO" id="GO:0070178">
    <property type="term" value="P:D-serine metabolic process"/>
    <property type="evidence" value="ECO:0007669"/>
    <property type="project" value="UniProtKB-ARBA"/>
</dbReference>
<comment type="similarity">
    <text evidence="6">Belongs to the serine/threonine dehydratase family.</text>
</comment>
<dbReference type="FunFam" id="3.40.50.1100:FF:000007">
    <property type="entry name" value="L-threonine dehydratase catabolic TdcB"/>
    <property type="match status" value="1"/>
</dbReference>
<name>A0A7G2EXA8_ARATH</name>
<dbReference type="GO" id="GO:0006563">
    <property type="term" value="P:L-serine metabolic process"/>
    <property type="evidence" value="ECO:0007669"/>
    <property type="project" value="UniProtKB-ARBA"/>
</dbReference>
<dbReference type="Gene3D" id="2.30.30.790">
    <property type="match status" value="1"/>
</dbReference>
<evidence type="ECO:0000256" key="3">
    <source>
        <dbReference type="ARBA" id="ARBA00001936"/>
    </source>
</evidence>
<dbReference type="Pfam" id="PF01245">
    <property type="entry name" value="Ribosomal_L19"/>
    <property type="match status" value="1"/>
</dbReference>
<dbReference type="Pfam" id="PF00291">
    <property type="entry name" value="PALP"/>
    <property type="match status" value="1"/>
</dbReference>
<keyword evidence="11" id="KW-0687">Ribonucleoprotein</keyword>
<dbReference type="EC" id="4.3.1.18" evidence="12"/>
<feature type="domain" description="Tryptophan synthase beta chain-like PALP" evidence="16">
    <location>
        <begin position="282"/>
        <end position="574"/>
    </location>
</feature>
<accession>A0A7G2EXA8</accession>
<gene>
    <name evidence="17" type="ORF">AT9943_LOCUS15307</name>
</gene>
<evidence type="ECO:0000256" key="11">
    <source>
        <dbReference type="ARBA" id="ARBA00023274"/>
    </source>
</evidence>
<evidence type="ECO:0000313" key="17">
    <source>
        <dbReference type="EMBL" id="CAD5327610.1"/>
    </source>
</evidence>
<comment type="cofactor">
    <cofactor evidence="1">
        <name>Ca(2+)</name>
        <dbReference type="ChEBI" id="CHEBI:29108"/>
    </cofactor>
</comment>
<dbReference type="PANTHER" id="PTHR43050">
    <property type="entry name" value="SERINE / THREONINE RACEMASE FAMILY MEMBER"/>
    <property type="match status" value="1"/>
</dbReference>
<evidence type="ECO:0000256" key="8">
    <source>
        <dbReference type="ARBA" id="ARBA00022898"/>
    </source>
</evidence>
<proteinExistence type="inferred from homology"/>
<dbReference type="GO" id="GO:0003735">
    <property type="term" value="F:structural constituent of ribosome"/>
    <property type="evidence" value="ECO:0007669"/>
    <property type="project" value="InterPro"/>
</dbReference>
<comment type="cofactor">
    <cofactor evidence="2">
        <name>pyridoxal 5'-phosphate</name>
        <dbReference type="ChEBI" id="CHEBI:597326"/>
    </cofactor>
</comment>
<organism evidence="17 18">
    <name type="scientific">Arabidopsis thaliana</name>
    <name type="common">Mouse-ear cress</name>
    <dbReference type="NCBI Taxonomy" id="3702"/>
    <lineage>
        <taxon>Eukaryota</taxon>
        <taxon>Viridiplantae</taxon>
        <taxon>Streptophyta</taxon>
        <taxon>Embryophyta</taxon>
        <taxon>Tracheophyta</taxon>
        <taxon>Spermatophyta</taxon>
        <taxon>Magnoliopsida</taxon>
        <taxon>eudicotyledons</taxon>
        <taxon>Gunneridae</taxon>
        <taxon>Pentapetalae</taxon>
        <taxon>rosids</taxon>
        <taxon>malvids</taxon>
        <taxon>Brassicales</taxon>
        <taxon>Brassicaceae</taxon>
        <taxon>Camelineae</taxon>
        <taxon>Arabidopsis</taxon>
    </lineage>
</organism>
<dbReference type="Gene3D" id="3.40.50.1100">
    <property type="match status" value="2"/>
</dbReference>